<dbReference type="Gene3D" id="1.10.10.2910">
    <property type="match status" value="1"/>
</dbReference>
<keyword evidence="2" id="KW-1185">Reference proteome</keyword>
<dbReference type="EMBL" id="LT629701">
    <property type="protein sequence ID" value="SDN04528.1"/>
    <property type="molecule type" value="Genomic_DNA"/>
</dbReference>
<dbReference type="AlphaFoldDB" id="A0A1G9Y643"/>
<protein>
    <recommendedName>
        <fullName evidence="3">IrrE N-terminal-like domain-containing protein</fullName>
    </recommendedName>
</protein>
<evidence type="ECO:0000313" key="2">
    <source>
        <dbReference type="Proteomes" id="UP000183376"/>
    </source>
</evidence>
<sequence>MLNQLELEPPLDVTELCKRLSDIRELPIRLVAHPLNPRVAFGAWVRTSRADYILFQQETSRAHQDHIILHELGHILAGHHSSAPSDVEQPSVDTGGLQERYPDLLPEVVDGALRRNIYDSADECEAETLATILLEWASVVDRAASRPSLSPATRRMDTVLTDRLGWL</sequence>
<gene>
    <name evidence="1" type="ORF">SAMN04489726_4624</name>
</gene>
<dbReference type="Proteomes" id="UP000183376">
    <property type="component" value="Chromosome I"/>
</dbReference>
<evidence type="ECO:0000313" key="1">
    <source>
        <dbReference type="EMBL" id="SDN04528.1"/>
    </source>
</evidence>
<dbReference type="RefSeq" id="WP_231950383.1">
    <property type="nucleotide sequence ID" value="NZ_JOEF01000045.1"/>
</dbReference>
<accession>A0A1G9Y643</accession>
<evidence type="ECO:0008006" key="3">
    <source>
        <dbReference type="Google" id="ProtNLM"/>
    </source>
</evidence>
<name>A0A1G9Y643_ALLAB</name>
<reference evidence="1 2" key="1">
    <citation type="submission" date="2016-10" db="EMBL/GenBank/DDBJ databases">
        <authorList>
            <person name="de Groot N.N."/>
        </authorList>
    </citation>
    <scope>NUCLEOTIDE SEQUENCE [LARGE SCALE GENOMIC DNA]</scope>
    <source>
        <strain evidence="1 2">DSM 44149</strain>
    </source>
</reference>
<proteinExistence type="predicted"/>
<organism evidence="1 2">
    <name type="scientific">Allokutzneria albata</name>
    <name type="common">Kibdelosporangium albatum</name>
    <dbReference type="NCBI Taxonomy" id="211114"/>
    <lineage>
        <taxon>Bacteria</taxon>
        <taxon>Bacillati</taxon>
        <taxon>Actinomycetota</taxon>
        <taxon>Actinomycetes</taxon>
        <taxon>Pseudonocardiales</taxon>
        <taxon>Pseudonocardiaceae</taxon>
        <taxon>Allokutzneria</taxon>
    </lineage>
</organism>
<dbReference type="STRING" id="211114.SAMN04489726_4624"/>